<keyword evidence="3" id="KW-1185">Reference proteome</keyword>
<sequence length="150" mass="17290">MERTYLKKSKNSWIASTSRTMVGPVQKKCCTTVKIPKHSNVKQRVKETFTKKATVTPKKLTTTEKWTRTTTLSSKPVKKKARPRVSVSRKRKASSSYTPRSVKRKKLSSTRIVKESRDYSSEESYSESFSEEEYSESYSESCSESYSEED</sequence>
<dbReference type="Proteomes" id="UP000887116">
    <property type="component" value="Unassembled WGS sequence"/>
</dbReference>
<evidence type="ECO:0000256" key="1">
    <source>
        <dbReference type="SAM" id="MobiDB-lite"/>
    </source>
</evidence>
<organism evidence="2 3">
    <name type="scientific">Trichonephila clavata</name>
    <name type="common">Joro spider</name>
    <name type="synonym">Nephila clavata</name>
    <dbReference type="NCBI Taxonomy" id="2740835"/>
    <lineage>
        <taxon>Eukaryota</taxon>
        <taxon>Metazoa</taxon>
        <taxon>Ecdysozoa</taxon>
        <taxon>Arthropoda</taxon>
        <taxon>Chelicerata</taxon>
        <taxon>Arachnida</taxon>
        <taxon>Araneae</taxon>
        <taxon>Araneomorphae</taxon>
        <taxon>Entelegynae</taxon>
        <taxon>Araneoidea</taxon>
        <taxon>Nephilidae</taxon>
        <taxon>Trichonephila</taxon>
    </lineage>
</organism>
<evidence type="ECO:0000313" key="2">
    <source>
        <dbReference type="EMBL" id="GFQ70276.1"/>
    </source>
</evidence>
<accession>A0A8X6KE33</accession>
<evidence type="ECO:0000313" key="3">
    <source>
        <dbReference type="Proteomes" id="UP000887116"/>
    </source>
</evidence>
<dbReference type="AlphaFoldDB" id="A0A8X6KE33"/>
<name>A0A8X6KE33_TRICU</name>
<comment type="caution">
    <text evidence="2">The sequence shown here is derived from an EMBL/GenBank/DDBJ whole genome shotgun (WGS) entry which is preliminary data.</text>
</comment>
<protein>
    <submittedName>
        <fullName evidence="2">Uncharacterized protein</fullName>
    </submittedName>
</protein>
<proteinExistence type="predicted"/>
<feature type="region of interest" description="Disordered" evidence="1">
    <location>
        <begin position="53"/>
        <end position="150"/>
    </location>
</feature>
<dbReference type="EMBL" id="BMAO01020845">
    <property type="protein sequence ID" value="GFQ70276.1"/>
    <property type="molecule type" value="Genomic_DNA"/>
</dbReference>
<reference evidence="2" key="1">
    <citation type="submission" date="2020-07" db="EMBL/GenBank/DDBJ databases">
        <title>Multicomponent nature underlies the extraordinary mechanical properties of spider dragline silk.</title>
        <authorList>
            <person name="Kono N."/>
            <person name="Nakamura H."/>
            <person name="Mori M."/>
            <person name="Yoshida Y."/>
            <person name="Ohtoshi R."/>
            <person name="Malay A.D."/>
            <person name="Moran D.A.P."/>
            <person name="Tomita M."/>
            <person name="Numata K."/>
            <person name="Arakawa K."/>
        </authorList>
    </citation>
    <scope>NUCLEOTIDE SEQUENCE</scope>
</reference>
<gene>
    <name evidence="2" type="ORF">TNCT_660391</name>
</gene>
<feature type="compositionally biased region" description="Basic residues" evidence="1">
    <location>
        <begin position="76"/>
        <end position="93"/>
    </location>
</feature>
<feature type="compositionally biased region" description="Low complexity" evidence="1">
    <location>
        <begin position="136"/>
        <end position="150"/>
    </location>
</feature>